<organism evidence="1">
    <name type="scientific">Brassica napus</name>
    <name type="common">Rape</name>
    <dbReference type="NCBI Taxonomy" id="3708"/>
    <lineage>
        <taxon>Eukaryota</taxon>
        <taxon>Viridiplantae</taxon>
        <taxon>Streptophyta</taxon>
        <taxon>Embryophyta</taxon>
        <taxon>Tracheophyta</taxon>
        <taxon>Spermatophyta</taxon>
        <taxon>Magnoliopsida</taxon>
        <taxon>eudicotyledons</taxon>
        <taxon>Gunneridae</taxon>
        <taxon>Pentapetalae</taxon>
        <taxon>rosids</taxon>
        <taxon>malvids</taxon>
        <taxon>Brassicales</taxon>
        <taxon>Brassicaceae</taxon>
        <taxon>Brassiceae</taxon>
        <taxon>Brassica</taxon>
    </lineage>
</organism>
<sequence>MLCLADERCSSPYSLRGNPCLSVGGRFLNAAVPPPGSPFRRVPVKEINISTPKPPFRLPPLHCHFISNQPPQPLHQRLNPPPLHIPQATTFSLMHPAVSLSAVECQTTGFT</sequence>
<dbReference type="EMBL" id="HG994367">
    <property type="protein sequence ID" value="CAF1706552.1"/>
    <property type="molecule type" value="Genomic_DNA"/>
</dbReference>
<accession>A0A816I9C3</accession>
<reference evidence="1" key="1">
    <citation type="submission" date="2021-01" db="EMBL/GenBank/DDBJ databases">
        <authorList>
            <consortium name="Genoscope - CEA"/>
            <person name="William W."/>
        </authorList>
    </citation>
    <scope>NUCLEOTIDE SEQUENCE</scope>
</reference>
<gene>
    <name evidence="1" type="ORF">DARMORV10_C03P58710.1</name>
</gene>
<protein>
    <submittedName>
        <fullName evidence="1">(rape) hypothetical protein</fullName>
    </submittedName>
</protein>
<name>A0A816I9C3_BRANA</name>
<dbReference type="AlphaFoldDB" id="A0A816I9C3"/>
<dbReference type="Proteomes" id="UP001295469">
    <property type="component" value="Chromosome C03"/>
</dbReference>
<evidence type="ECO:0000313" key="1">
    <source>
        <dbReference type="EMBL" id="CAF1706552.1"/>
    </source>
</evidence>
<proteinExistence type="predicted"/>